<accession>A0A072PWT3</accession>
<dbReference type="OrthoDB" id="2563155at2759"/>
<name>A0A072PWT3_9EURO</name>
<dbReference type="VEuPathDB" id="FungiDB:A1O9_01791"/>
<sequence>MSRMFLTPKLAFNKPTREGFSKDTSTTLHGSATNPGVLSYVLLFQDAHPCWAQDGIIFVKSNLDLLPAEVYGGLVSSSRNDSNRAENLKASVTPTEASGNALIAIFTQIGCGKVSSSMAGIVSREWSCYNHIRMNLKYFREGLKKLWAVVKFEKDMQPNNERGAPNVSKLSVIDMLKLLRLGDEKSKKETSTTAKDAQDRLKATRDMLKEAEDILKAEQDMLKDTQGMVEDIGQVFKNNVSDRFEAVQAS</sequence>
<dbReference type="AlphaFoldDB" id="A0A072PWT3"/>
<evidence type="ECO:0000256" key="1">
    <source>
        <dbReference type="SAM" id="Coils"/>
    </source>
</evidence>
<evidence type="ECO:0000313" key="3">
    <source>
        <dbReference type="Proteomes" id="UP000027920"/>
    </source>
</evidence>
<organism evidence="2 3">
    <name type="scientific">Exophiala aquamarina CBS 119918</name>
    <dbReference type="NCBI Taxonomy" id="1182545"/>
    <lineage>
        <taxon>Eukaryota</taxon>
        <taxon>Fungi</taxon>
        <taxon>Dikarya</taxon>
        <taxon>Ascomycota</taxon>
        <taxon>Pezizomycotina</taxon>
        <taxon>Eurotiomycetes</taxon>
        <taxon>Chaetothyriomycetidae</taxon>
        <taxon>Chaetothyriales</taxon>
        <taxon>Herpotrichiellaceae</taxon>
        <taxon>Exophiala</taxon>
    </lineage>
</organism>
<proteinExistence type="predicted"/>
<gene>
    <name evidence="2" type="ORF">A1O9_01791</name>
</gene>
<keyword evidence="3" id="KW-1185">Reference proteome</keyword>
<dbReference type="GeneID" id="25276737"/>
<protein>
    <submittedName>
        <fullName evidence="2">Uncharacterized protein</fullName>
    </submittedName>
</protein>
<comment type="caution">
    <text evidence="2">The sequence shown here is derived from an EMBL/GenBank/DDBJ whole genome shotgun (WGS) entry which is preliminary data.</text>
</comment>
<dbReference type="EMBL" id="AMGV01000001">
    <property type="protein sequence ID" value="KEF63813.1"/>
    <property type="molecule type" value="Genomic_DNA"/>
</dbReference>
<keyword evidence="1" id="KW-0175">Coiled coil</keyword>
<dbReference type="HOGENOM" id="CLU_1111407_0_0_1"/>
<feature type="coiled-coil region" evidence="1">
    <location>
        <begin position="194"/>
        <end position="228"/>
    </location>
</feature>
<reference evidence="2 3" key="1">
    <citation type="submission" date="2013-03" db="EMBL/GenBank/DDBJ databases">
        <title>The Genome Sequence of Exophiala aquamarina CBS 119918.</title>
        <authorList>
            <consortium name="The Broad Institute Genomics Platform"/>
            <person name="Cuomo C."/>
            <person name="de Hoog S."/>
            <person name="Gorbushina A."/>
            <person name="Walker B."/>
            <person name="Young S.K."/>
            <person name="Zeng Q."/>
            <person name="Gargeya S."/>
            <person name="Fitzgerald M."/>
            <person name="Haas B."/>
            <person name="Abouelleil A."/>
            <person name="Allen A.W."/>
            <person name="Alvarado L."/>
            <person name="Arachchi H.M."/>
            <person name="Berlin A.M."/>
            <person name="Chapman S.B."/>
            <person name="Gainer-Dewar J."/>
            <person name="Goldberg J."/>
            <person name="Griggs A."/>
            <person name="Gujja S."/>
            <person name="Hansen M."/>
            <person name="Howarth C."/>
            <person name="Imamovic A."/>
            <person name="Ireland A."/>
            <person name="Larimer J."/>
            <person name="McCowan C."/>
            <person name="Murphy C."/>
            <person name="Pearson M."/>
            <person name="Poon T.W."/>
            <person name="Priest M."/>
            <person name="Roberts A."/>
            <person name="Saif S."/>
            <person name="Shea T."/>
            <person name="Sisk P."/>
            <person name="Sykes S."/>
            <person name="Wortman J."/>
            <person name="Nusbaum C."/>
            <person name="Birren B."/>
        </authorList>
    </citation>
    <scope>NUCLEOTIDE SEQUENCE [LARGE SCALE GENOMIC DNA]</scope>
    <source>
        <strain evidence="2 3">CBS 119918</strain>
    </source>
</reference>
<evidence type="ECO:0000313" key="2">
    <source>
        <dbReference type="EMBL" id="KEF63813.1"/>
    </source>
</evidence>
<dbReference type="RefSeq" id="XP_013266403.1">
    <property type="nucleotide sequence ID" value="XM_013410949.1"/>
</dbReference>
<dbReference type="Proteomes" id="UP000027920">
    <property type="component" value="Unassembled WGS sequence"/>
</dbReference>